<evidence type="ECO:0000256" key="3">
    <source>
        <dbReference type="ARBA" id="ARBA00022679"/>
    </source>
</evidence>
<protein>
    <submittedName>
        <fullName evidence="7">Activator-dependent family glycosyltransferase</fullName>
    </submittedName>
</protein>
<keyword evidence="4" id="KW-0045">Antibiotic biosynthesis</keyword>
<feature type="domain" description="Erythromycin biosynthesis protein CIII-like N-terminal" evidence="6">
    <location>
        <begin position="22"/>
        <end position="256"/>
    </location>
</feature>
<dbReference type="EMBL" id="JASCTH010000041">
    <property type="protein sequence ID" value="MDI6105169.1"/>
    <property type="molecule type" value="Genomic_DNA"/>
</dbReference>
<dbReference type="Gene3D" id="3.40.50.2000">
    <property type="entry name" value="Glycogen Phosphorylase B"/>
    <property type="match status" value="2"/>
</dbReference>
<feature type="domain" description="Erythromycin biosynthesis protein CIII-like C-terminal" evidence="5">
    <location>
        <begin position="273"/>
        <end position="415"/>
    </location>
</feature>
<dbReference type="Pfam" id="PF21036">
    <property type="entry name" value="EryCIII-like_N"/>
    <property type="match status" value="1"/>
</dbReference>
<keyword evidence="3" id="KW-0808">Transferase</keyword>
<evidence type="ECO:0000259" key="5">
    <source>
        <dbReference type="Pfam" id="PF06722"/>
    </source>
</evidence>
<comment type="caution">
    <text evidence="7">The sequence shown here is derived from an EMBL/GenBank/DDBJ whole genome shotgun (WGS) entry which is preliminary data.</text>
</comment>
<dbReference type="NCBIfam" id="TIGR04516">
    <property type="entry name" value="glycosyl_450act"/>
    <property type="match status" value="1"/>
</dbReference>
<sequence>MRVLFTVIPEKTIFLTMVPLAWALRTAGHEVVVASQPSFADTITQAGLTAVPVGRSIDMWRISRLTPDLMEEARHGLSIPWDVAVDPANANWQYLTYGYDEAIREGLKPDNFPMIAGLAEFARAWQPDLVIWEPLSPAGAIAAKACGAAHARLLWSIDVFGATRAEYLRLRDERPAHDRADPLADWLGSYGSRYGYEYTEDMATGHFSIDQLPDTLRLDTDLHRLPMRYVPYGGPAVVPKWLWAKPERPRIALTMGTTASEFFAGNVLNLGDVLDSLADLDVEVVATVADAEREKLNPVPGNARVLPYVPLHALAPTCSVVISHAGPGTFLTTALHAVPQVSVPWDFDEPELARRAAVQGGSLAIPADQATGDSIRDAVQRLLAEPEFRRRAADLRDDLHALPAPAEVAGELVELAAAYRGS</sequence>
<dbReference type="CDD" id="cd03784">
    <property type="entry name" value="GT1_Gtf-like"/>
    <property type="match status" value="1"/>
</dbReference>
<dbReference type="InterPro" id="IPR048284">
    <property type="entry name" value="EryCIII-like_N"/>
</dbReference>
<dbReference type="InterPro" id="IPR030953">
    <property type="entry name" value="Glycosyl_450act"/>
</dbReference>
<name>A0ABT6WZR6_9ACTN</name>
<accession>A0ABT6WZR6</accession>
<evidence type="ECO:0000313" key="8">
    <source>
        <dbReference type="Proteomes" id="UP001241758"/>
    </source>
</evidence>
<proteinExistence type="inferred from homology"/>
<dbReference type="InterPro" id="IPR010610">
    <property type="entry name" value="EryCIII-like_C"/>
</dbReference>
<comment type="similarity">
    <text evidence="1">Belongs to the glycosyltransferase 28 family.</text>
</comment>
<evidence type="ECO:0000256" key="2">
    <source>
        <dbReference type="ARBA" id="ARBA00022676"/>
    </source>
</evidence>
<organism evidence="7 8">
    <name type="scientific">Actinoplanes sandaracinus</name>
    <dbReference type="NCBI Taxonomy" id="3045177"/>
    <lineage>
        <taxon>Bacteria</taxon>
        <taxon>Bacillati</taxon>
        <taxon>Actinomycetota</taxon>
        <taxon>Actinomycetes</taxon>
        <taxon>Micromonosporales</taxon>
        <taxon>Micromonosporaceae</taxon>
        <taxon>Actinoplanes</taxon>
    </lineage>
</organism>
<gene>
    <name evidence="7" type="ORF">QLQ12_41950</name>
</gene>
<evidence type="ECO:0000313" key="7">
    <source>
        <dbReference type="EMBL" id="MDI6105169.1"/>
    </source>
</evidence>
<dbReference type="PANTHER" id="PTHR48050">
    <property type="entry name" value="STEROL 3-BETA-GLUCOSYLTRANSFERASE"/>
    <property type="match status" value="1"/>
</dbReference>
<dbReference type="RefSeq" id="WP_282766637.1">
    <property type="nucleotide sequence ID" value="NZ_JASCTH010000041.1"/>
</dbReference>
<dbReference type="SUPFAM" id="SSF53756">
    <property type="entry name" value="UDP-Glycosyltransferase/glycogen phosphorylase"/>
    <property type="match status" value="1"/>
</dbReference>
<keyword evidence="8" id="KW-1185">Reference proteome</keyword>
<dbReference type="Pfam" id="PF06722">
    <property type="entry name" value="EryCIII-like_C"/>
    <property type="match status" value="1"/>
</dbReference>
<dbReference type="Proteomes" id="UP001241758">
    <property type="component" value="Unassembled WGS sequence"/>
</dbReference>
<dbReference type="PANTHER" id="PTHR48050:SF13">
    <property type="entry name" value="STEROL 3-BETA-GLUCOSYLTRANSFERASE UGT80A2"/>
    <property type="match status" value="1"/>
</dbReference>
<evidence type="ECO:0000259" key="6">
    <source>
        <dbReference type="Pfam" id="PF21036"/>
    </source>
</evidence>
<dbReference type="InterPro" id="IPR050426">
    <property type="entry name" value="Glycosyltransferase_28"/>
</dbReference>
<reference evidence="7 8" key="1">
    <citation type="submission" date="2023-05" db="EMBL/GenBank/DDBJ databases">
        <title>Actinoplanes sp. NEAU-A12 genome sequencing.</title>
        <authorList>
            <person name="Wang Z.-S."/>
        </authorList>
    </citation>
    <scope>NUCLEOTIDE SEQUENCE [LARGE SCALE GENOMIC DNA]</scope>
    <source>
        <strain evidence="7 8">NEAU-A12</strain>
    </source>
</reference>
<keyword evidence="2" id="KW-0328">Glycosyltransferase</keyword>
<evidence type="ECO:0000256" key="4">
    <source>
        <dbReference type="ARBA" id="ARBA00023194"/>
    </source>
</evidence>
<dbReference type="InterPro" id="IPR002213">
    <property type="entry name" value="UDP_glucos_trans"/>
</dbReference>
<evidence type="ECO:0000256" key="1">
    <source>
        <dbReference type="ARBA" id="ARBA00006962"/>
    </source>
</evidence>